<evidence type="ECO:0000313" key="2">
    <source>
        <dbReference type="EMBL" id="MFC0223512.1"/>
    </source>
</evidence>
<comment type="caution">
    <text evidence="2">The sequence shown here is derived from an EMBL/GenBank/DDBJ whole genome shotgun (WGS) entry which is preliminary data.</text>
</comment>
<name>A0ABV6E3F1_9ACTN</name>
<accession>A0ABV6E3F1</accession>
<keyword evidence="3" id="KW-1185">Reference proteome</keyword>
<protein>
    <submittedName>
        <fullName evidence="2">Uncharacterized protein</fullName>
    </submittedName>
</protein>
<organism evidence="2 3">
    <name type="scientific">Nocardioides zeicaulis</name>
    <dbReference type="NCBI Taxonomy" id="1776857"/>
    <lineage>
        <taxon>Bacteria</taxon>
        <taxon>Bacillati</taxon>
        <taxon>Actinomycetota</taxon>
        <taxon>Actinomycetes</taxon>
        <taxon>Propionibacteriales</taxon>
        <taxon>Nocardioidaceae</taxon>
        <taxon>Nocardioides</taxon>
    </lineage>
</organism>
<sequence>MASWIRSYWDVEDITFLWEVGDDGWVTRSVELVGPDHRPQAAAMLAEELHARDRGGLPAVQAYETRYGGTPEAPVHEWDTGFPHDEISRELFEEAWEQSRRVLEQADPGGRHRRSVWCGRTD</sequence>
<feature type="region of interest" description="Disordered" evidence="1">
    <location>
        <begin position="102"/>
        <end position="122"/>
    </location>
</feature>
<proteinExistence type="predicted"/>
<evidence type="ECO:0000313" key="3">
    <source>
        <dbReference type="Proteomes" id="UP001589698"/>
    </source>
</evidence>
<dbReference type="Proteomes" id="UP001589698">
    <property type="component" value="Unassembled WGS sequence"/>
</dbReference>
<dbReference type="RefSeq" id="WP_378519256.1">
    <property type="nucleotide sequence ID" value="NZ_CBCSDI010000004.1"/>
</dbReference>
<evidence type="ECO:0000256" key="1">
    <source>
        <dbReference type="SAM" id="MobiDB-lite"/>
    </source>
</evidence>
<gene>
    <name evidence="2" type="ORF">ACFFJG_13570</name>
</gene>
<reference evidence="2 3" key="1">
    <citation type="submission" date="2024-09" db="EMBL/GenBank/DDBJ databases">
        <authorList>
            <person name="Sun Q."/>
            <person name="Mori K."/>
        </authorList>
    </citation>
    <scope>NUCLEOTIDE SEQUENCE [LARGE SCALE GENOMIC DNA]</scope>
    <source>
        <strain evidence="2 3">CCM 8654</strain>
    </source>
</reference>
<dbReference type="EMBL" id="JBHLXH010000001">
    <property type="protein sequence ID" value="MFC0223512.1"/>
    <property type="molecule type" value="Genomic_DNA"/>
</dbReference>